<dbReference type="EMBL" id="WMCP01000026">
    <property type="protein sequence ID" value="MCF2303455.1"/>
    <property type="molecule type" value="Genomic_DNA"/>
</dbReference>
<dbReference type="SUPFAM" id="SSF54427">
    <property type="entry name" value="NTF2-like"/>
    <property type="match status" value="1"/>
</dbReference>
<evidence type="ECO:0000256" key="3">
    <source>
        <dbReference type="ARBA" id="ARBA00022989"/>
    </source>
</evidence>
<evidence type="ECO:0000256" key="5">
    <source>
        <dbReference type="SAM" id="Phobius"/>
    </source>
</evidence>
<evidence type="ECO:0000313" key="8">
    <source>
        <dbReference type="Proteomes" id="UP000813876"/>
    </source>
</evidence>
<reference evidence="7" key="1">
    <citation type="submission" date="2019-11" db="EMBL/GenBank/DDBJ databases">
        <title>Comparative genomics of photobacteria reveal adaptation to distinct habitats.</title>
        <authorList>
            <person name="Fuertes-Perez S."/>
            <person name="Hilgarth M."/>
            <person name="Vogel R.F."/>
        </authorList>
    </citation>
    <scope>NUCLEOTIDE SEQUENCE</scope>
    <source>
        <strain evidence="7">TMW2.2145</strain>
    </source>
</reference>
<dbReference type="Proteomes" id="UP000813876">
    <property type="component" value="Unassembled WGS sequence"/>
</dbReference>
<comment type="caution">
    <text evidence="7">The sequence shown here is derived from an EMBL/GenBank/DDBJ whole genome shotgun (WGS) entry which is preliminary data.</text>
</comment>
<dbReference type="InterPro" id="IPR032710">
    <property type="entry name" value="NTF2-like_dom_sf"/>
</dbReference>
<evidence type="ECO:0000313" key="7">
    <source>
        <dbReference type="EMBL" id="MCF2303455.1"/>
    </source>
</evidence>
<feature type="transmembrane region" description="Helical" evidence="5">
    <location>
        <begin position="85"/>
        <end position="108"/>
    </location>
</feature>
<dbReference type="CDD" id="cd16424">
    <property type="entry name" value="VirB8"/>
    <property type="match status" value="1"/>
</dbReference>
<gene>
    <name evidence="7" type="ORF">GLP33_17120</name>
</gene>
<comment type="subcellular location">
    <subcellularLocation>
        <location evidence="1">Membrane</location>
        <topology evidence="1">Single-pass membrane protein</topology>
    </subcellularLocation>
</comment>
<organism evidence="7 8">
    <name type="scientific">Photobacterium phosphoreum</name>
    <dbReference type="NCBI Taxonomy" id="659"/>
    <lineage>
        <taxon>Bacteria</taxon>
        <taxon>Pseudomonadati</taxon>
        <taxon>Pseudomonadota</taxon>
        <taxon>Gammaproteobacteria</taxon>
        <taxon>Vibrionales</taxon>
        <taxon>Vibrionaceae</taxon>
        <taxon>Photobacterium</taxon>
    </lineage>
</organism>
<dbReference type="GO" id="GO:0016020">
    <property type="term" value="C:membrane"/>
    <property type="evidence" value="ECO:0007669"/>
    <property type="project" value="UniProtKB-SubCell"/>
</dbReference>
<keyword evidence="2 5" id="KW-0812">Transmembrane</keyword>
<evidence type="ECO:0000256" key="4">
    <source>
        <dbReference type="ARBA" id="ARBA00023136"/>
    </source>
</evidence>
<proteinExistence type="predicted"/>
<protein>
    <recommendedName>
        <fullName evidence="6">Bacterial virulence protein VirB8 domain-containing protein</fullName>
    </recommendedName>
</protein>
<dbReference type="RefSeq" id="WP_232581608.1">
    <property type="nucleotide sequence ID" value="NZ_WMCP01000026.1"/>
</dbReference>
<dbReference type="AlphaFoldDB" id="A0AAW4ZYH6"/>
<evidence type="ECO:0000256" key="2">
    <source>
        <dbReference type="ARBA" id="ARBA00022692"/>
    </source>
</evidence>
<keyword evidence="3 5" id="KW-1133">Transmembrane helix</keyword>
<dbReference type="Pfam" id="PF04335">
    <property type="entry name" value="VirB8"/>
    <property type="match status" value="1"/>
</dbReference>
<evidence type="ECO:0000256" key="1">
    <source>
        <dbReference type="ARBA" id="ARBA00004167"/>
    </source>
</evidence>
<feature type="domain" description="Bacterial virulence protein VirB8" evidence="6">
    <location>
        <begin position="69"/>
        <end position="278"/>
    </location>
</feature>
<sequence>MFFKKKKKEKAIEVIKESKDELELNAIIDKSKIEETSQGKDNTFTINEKIEEAPPTSSKIISQYLKEIENFEADRILFVKKQNKIAWRVAMGASVITLFSLGAMISMLPLKTIVPYVIRVDNVTGEQDIINPLGNGKDTYEEKLNKFWIQQFVMLRESYYWSDIEKTLAKVELLSISTVFDQYTYYLYGQNSPLNAFENNLSIRVDIKGTSFIDTDGKVFAQTRFTKTVIDKKGQEMSLYPVTNWIATSTFDYKKEIKRKKEEDINPLGFEITSYRVDPIK</sequence>
<dbReference type="InterPro" id="IPR007430">
    <property type="entry name" value="VirB8"/>
</dbReference>
<evidence type="ECO:0000259" key="6">
    <source>
        <dbReference type="Pfam" id="PF04335"/>
    </source>
</evidence>
<accession>A0AAW4ZYH6</accession>
<name>A0AAW4ZYH6_PHOPO</name>
<dbReference type="Gene3D" id="3.10.450.230">
    <property type="entry name" value="VirB8 protein"/>
    <property type="match status" value="1"/>
</dbReference>
<keyword evidence="4 5" id="KW-0472">Membrane</keyword>